<gene>
    <name evidence="12" type="primary">lpxC</name>
    <name evidence="13" type="ORF">SAMN02745702_02142</name>
</gene>
<comment type="catalytic activity">
    <reaction evidence="11 12">
        <text>a UDP-3-O-[(3R)-3-hydroxyacyl]-N-acetyl-alpha-D-glucosamine + H2O = a UDP-3-O-[(3R)-3-hydroxyacyl]-alpha-D-glucosamine + acetate</text>
        <dbReference type="Rhea" id="RHEA:67816"/>
        <dbReference type="ChEBI" id="CHEBI:15377"/>
        <dbReference type="ChEBI" id="CHEBI:30089"/>
        <dbReference type="ChEBI" id="CHEBI:137740"/>
        <dbReference type="ChEBI" id="CHEBI:173225"/>
        <dbReference type="EC" id="3.5.1.108"/>
    </reaction>
</comment>
<name>A0A1T4WGA9_9BACT</name>
<evidence type="ECO:0000256" key="2">
    <source>
        <dbReference type="ARBA" id="ARBA00002923"/>
    </source>
</evidence>
<organism evidence="13 14">
    <name type="scientific">Desulfobaculum bizertense DSM 18034</name>
    <dbReference type="NCBI Taxonomy" id="1121442"/>
    <lineage>
        <taxon>Bacteria</taxon>
        <taxon>Pseudomonadati</taxon>
        <taxon>Thermodesulfobacteriota</taxon>
        <taxon>Desulfovibrionia</taxon>
        <taxon>Desulfovibrionales</taxon>
        <taxon>Desulfovibrionaceae</taxon>
        <taxon>Desulfobaculum</taxon>
    </lineage>
</organism>
<dbReference type="InterPro" id="IPR015870">
    <property type="entry name" value="UDP-acyl_N-AcGlcN_deAcase_N"/>
</dbReference>
<dbReference type="Gene3D" id="3.30.230.20">
    <property type="entry name" value="lpxc deacetylase, domain 1"/>
    <property type="match status" value="1"/>
</dbReference>
<evidence type="ECO:0000256" key="9">
    <source>
        <dbReference type="ARBA" id="ARBA00022833"/>
    </source>
</evidence>
<evidence type="ECO:0000256" key="4">
    <source>
        <dbReference type="ARBA" id="ARBA00012745"/>
    </source>
</evidence>
<dbReference type="Proteomes" id="UP000189733">
    <property type="component" value="Unassembled WGS sequence"/>
</dbReference>
<evidence type="ECO:0000256" key="8">
    <source>
        <dbReference type="ARBA" id="ARBA00022801"/>
    </source>
</evidence>
<dbReference type="AlphaFoldDB" id="A0A1T4WGA9"/>
<evidence type="ECO:0000256" key="6">
    <source>
        <dbReference type="ARBA" id="ARBA00022556"/>
    </source>
</evidence>
<evidence type="ECO:0000256" key="1">
    <source>
        <dbReference type="ARBA" id="ARBA00001947"/>
    </source>
</evidence>
<dbReference type="NCBIfam" id="TIGR00325">
    <property type="entry name" value="lpxC"/>
    <property type="match status" value="1"/>
</dbReference>
<evidence type="ECO:0000256" key="5">
    <source>
        <dbReference type="ARBA" id="ARBA00022516"/>
    </source>
</evidence>
<dbReference type="HAMAP" id="MF_00388">
    <property type="entry name" value="LpxC"/>
    <property type="match status" value="1"/>
</dbReference>
<dbReference type="GO" id="GO:0046872">
    <property type="term" value="F:metal ion binding"/>
    <property type="evidence" value="ECO:0007669"/>
    <property type="project" value="UniProtKB-KW"/>
</dbReference>
<dbReference type="OrthoDB" id="9802746at2"/>
<keyword evidence="5 12" id="KW-0444">Lipid biosynthesis</keyword>
<sequence length="307" mass="33660">MQQTTIQKTVKCSGIGLHSGRRVELAIRPADVDTGIVFVLHDDNGTRFLTPNPNNVVGTGLATTLGQGNDTIGTVEHLMATLRGLNIDNVQIDVSGGEVPIMDGSAASFVFLLKSAGIRKLGKPRRMFMLTKSFEYRDGEKSIKARPYDGFRVDYTIEFDHPRIGTQTMRFELTPESFSAEVAKARTFGFLRDVEYLQKNGLALGGSLDNAVVLDEYGVVNGEGLRFEDEFVRHKILDFIGDMSVSPLPLMGHFEVRCSGHAFNNAFLRELTENGAQYLRTVEAEEAVPVQAAACQEQDVAGMPVLA</sequence>
<dbReference type="GO" id="GO:0009245">
    <property type="term" value="P:lipid A biosynthetic process"/>
    <property type="evidence" value="ECO:0007669"/>
    <property type="project" value="UniProtKB-UniRule"/>
</dbReference>
<dbReference type="UniPathway" id="UPA00359">
    <property type="reaction ID" value="UER00478"/>
</dbReference>
<dbReference type="EC" id="3.5.1.108" evidence="4 12"/>
<protein>
    <recommendedName>
        <fullName evidence="4 12">UDP-3-O-acyl-N-acetylglucosamine deacetylase</fullName>
        <shortName evidence="12">UDP-3-O-acyl-GlcNAc deacetylase</shortName>
        <ecNumber evidence="4 12">3.5.1.108</ecNumber>
    </recommendedName>
    <alternativeName>
        <fullName evidence="12">UDP-3-O-[R-3-hydroxymyristoyl]-N-acetylglucosamine deacetylase</fullName>
    </alternativeName>
</protein>
<evidence type="ECO:0000256" key="11">
    <source>
        <dbReference type="ARBA" id="ARBA00024535"/>
    </source>
</evidence>
<comment type="function">
    <text evidence="2 12">Catalyzes the hydrolysis of UDP-3-O-myristoyl-N-acetylglucosamine to form UDP-3-O-myristoylglucosamine and acetate, the committed step in lipid A biosynthesis.</text>
</comment>
<comment type="cofactor">
    <cofactor evidence="1 12">
        <name>Zn(2+)</name>
        <dbReference type="ChEBI" id="CHEBI:29105"/>
    </cofactor>
</comment>
<evidence type="ECO:0000256" key="3">
    <source>
        <dbReference type="ARBA" id="ARBA00005002"/>
    </source>
</evidence>
<dbReference type="RefSeq" id="WP_078685431.1">
    <property type="nucleotide sequence ID" value="NZ_FUYA01000007.1"/>
</dbReference>
<dbReference type="SUPFAM" id="SSF54211">
    <property type="entry name" value="Ribosomal protein S5 domain 2-like"/>
    <property type="match status" value="2"/>
</dbReference>
<keyword evidence="7 12" id="KW-0479">Metal-binding</keyword>
<dbReference type="EMBL" id="FUYA01000007">
    <property type="protein sequence ID" value="SKA75935.1"/>
    <property type="molecule type" value="Genomic_DNA"/>
</dbReference>
<keyword evidence="9 12" id="KW-0862">Zinc</keyword>
<dbReference type="STRING" id="1121442.SAMN02745702_02142"/>
<keyword evidence="10 12" id="KW-0443">Lipid metabolism</keyword>
<comment type="similarity">
    <text evidence="12">Belongs to the LpxC family.</text>
</comment>
<comment type="pathway">
    <text evidence="3 12">Glycolipid biosynthesis; lipid IV(A) biosynthesis; lipid IV(A) from (3R)-3-hydroxytetradecanoyl-[acyl-carrier-protein] and UDP-N-acetyl-alpha-D-glucosamine: step 2/6.</text>
</comment>
<evidence type="ECO:0000313" key="14">
    <source>
        <dbReference type="Proteomes" id="UP000189733"/>
    </source>
</evidence>
<feature type="binding site" evidence="12">
    <location>
        <position position="238"/>
    </location>
    <ligand>
        <name>Zn(2+)</name>
        <dbReference type="ChEBI" id="CHEBI:29105"/>
    </ligand>
</feature>
<dbReference type="Gene3D" id="3.30.1700.10">
    <property type="entry name" value="lpxc deacetylase, domain 2"/>
    <property type="match status" value="1"/>
</dbReference>
<accession>A0A1T4WGA9</accession>
<dbReference type="InterPro" id="IPR004463">
    <property type="entry name" value="UDP-acyl_GlcNac_deAcase"/>
</dbReference>
<evidence type="ECO:0000256" key="10">
    <source>
        <dbReference type="ARBA" id="ARBA00023098"/>
    </source>
</evidence>
<feature type="binding site" evidence="12">
    <location>
        <position position="77"/>
    </location>
    <ligand>
        <name>Zn(2+)</name>
        <dbReference type="ChEBI" id="CHEBI:29105"/>
    </ligand>
</feature>
<dbReference type="Pfam" id="PF03331">
    <property type="entry name" value="LpxC"/>
    <property type="match status" value="1"/>
</dbReference>
<feature type="binding site" evidence="12">
    <location>
        <position position="234"/>
    </location>
    <ligand>
        <name>Zn(2+)</name>
        <dbReference type="ChEBI" id="CHEBI:29105"/>
    </ligand>
</feature>
<keyword evidence="14" id="KW-1185">Reference proteome</keyword>
<evidence type="ECO:0000256" key="7">
    <source>
        <dbReference type="ARBA" id="ARBA00022723"/>
    </source>
</evidence>
<evidence type="ECO:0000256" key="12">
    <source>
        <dbReference type="HAMAP-Rule" id="MF_00388"/>
    </source>
</evidence>
<dbReference type="InterPro" id="IPR011334">
    <property type="entry name" value="UDP-acyl_GlcNac_deAcase_C"/>
</dbReference>
<evidence type="ECO:0000313" key="13">
    <source>
        <dbReference type="EMBL" id="SKA75935.1"/>
    </source>
</evidence>
<feature type="active site" description="Proton donor" evidence="12">
    <location>
        <position position="261"/>
    </location>
</feature>
<keyword evidence="6 12" id="KW-0441">Lipid A biosynthesis</keyword>
<reference evidence="13 14" key="1">
    <citation type="submission" date="2017-02" db="EMBL/GenBank/DDBJ databases">
        <authorList>
            <person name="Peterson S.W."/>
        </authorList>
    </citation>
    <scope>NUCLEOTIDE SEQUENCE [LARGE SCALE GENOMIC DNA]</scope>
    <source>
        <strain evidence="13 14">DSM 18034</strain>
    </source>
</reference>
<dbReference type="GO" id="GO:0016020">
    <property type="term" value="C:membrane"/>
    <property type="evidence" value="ECO:0007669"/>
    <property type="project" value="GOC"/>
</dbReference>
<dbReference type="PANTHER" id="PTHR33694:SF1">
    <property type="entry name" value="UDP-3-O-ACYL-N-ACETYLGLUCOSAMINE DEACETYLASE 1, MITOCHONDRIAL-RELATED"/>
    <property type="match status" value="1"/>
</dbReference>
<dbReference type="InterPro" id="IPR020568">
    <property type="entry name" value="Ribosomal_Su5_D2-typ_SF"/>
</dbReference>
<dbReference type="GO" id="GO:0103117">
    <property type="term" value="F:UDP-3-O-acyl-N-acetylglucosamine deacetylase activity"/>
    <property type="evidence" value="ECO:0007669"/>
    <property type="project" value="UniProtKB-UniRule"/>
</dbReference>
<dbReference type="PANTHER" id="PTHR33694">
    <property type="entry name" value="UDP-3-O-ACYL-N-ACETYLGLUCOSAMINE DEACETYLASE 1, MITOCHONDRIAL-RELATED"/>
    <property type="match status" value="1"/>
</dbReference>
<keyword evidence="8 12" id="KW-0378">Hydrolase</keyword>
<proteinExistence type="inferred from homology"/>